<protein>
    <recommendedName>
        <fullName evidence="1">AsmA domain-containing protein</fullName>
    </recommendedName>
</protein>
<dbReference type="InterPro" id="IPR007844">
    <property type="entry name" value="AsmA"/>
</dbReference>
<name>A0ABR7M4G3_9BACT</name>
<sequence length="1026" mass="111722">MLKKILVIIGVLILLLVIAAIATPLLFGGKLKELARQEMNNQLKAKSGFDDVSVSFFRHFPKLSVGLQKLYITGPEQFAADTLVSADRIDIAVNLFSLLGSGPVSVSKVVLDKPRIHAIIDKNGAVNWDIMKASGEETSPDTSSSGFSVDLKGYEIIDGYLRYDDEEGNMHALVTNLNHQGSGNFSADNFLLKTSTNAGSVSFDYEGIPYLVKTITTLDADFDINTTDSKYSFSKATAKLNELELNADGYFQLVNDSTYGMDIKFSTPSNEFRSILSLVPSVYQKDFRDLKTSGTAAFDGFVKGIYSTGVMPSYEVNLSVKDGFFQYPDLPQPVQDINLKLRASNVDGQPDNTVIDIPAATLKFGKEPFSFRALFKNPETIQYIDAAAKGRLDLGTVGQFIKLEEGTRIGGQVNADIEAKGNLNVVMQQKPGPFQAKGLIQLVNLLYASKEFPQPIKNTNATINVSNPDGVPDHTVINIPAGHAEFGEDKIDFSLLLTTPATDPNFDATAKGGFDLARVKQFYEFEPGTSLAGHLNADVRIKGKKSMIDKEQYEAIQSGGTVVLHNIIYKTPEYPDGLALKNANLNFTPKDIAISNANGSFMQTNFTASGKITNAIGYALKDEPLSGSMQMDADRIDLNKWMGTPAPDEPEAAGSQPFAVPANIRFAVNAGVDEVIYDKVSYRDVKGSLNIANETVTLQNLNMNALDGSIGLSGSYSTRDSKTKPAISLAYQLNNLDVEKTFKAFNTVKFLMPVSGFISGKLNSGLTVNGRLGEGMMPDLASLNGNGMILLIEGFLNKFKPLEMLAEKFRINELEKISVKDIKQYFEFVNGKVLVKPFTVRLKDIEMEIGGMHGFDQTLDYVINLKLPRSKLGAEANQLVNGLVSELTKKGVPVQMGETVSLKVNMGGSITNPTLKYNLQQSSASLATELEARARDIAAEQKAKADSLVGIAQKRVKDSLDVLKKQAVQDAKKALQDQLFSKKDSTAGVDTAAKATPKRAEEAAKDILKDLLKKKKKAVDTTQKQQ</sequence>
<reference evidence="2 3" key="1">
    <citation type="submission" date="2016-07" db="EMBL/GenBank/DDBJ databases">
        <title>Genome analysis of Flavihumibacter stibioxidans YS-17.</title>
        <authorList>
            <person name="Shi K."/>
            <person name="Han Y."/>
            <person name="Wang G."/>
        </authorList>
    </citation>
    <scope>NUCLEOTIDE SEQUENCE [LARGE SCALE GENOMIC DNA]</scope>
    <source>
        <strain evidence="2 3">YS-17</strain>
    </source>
</reference>
<dbReference type="Pfam" id="PF05170">
    <property type="entry name" value="AsmA"/>
    <property type="match status" value="1"/>
</dbReference>
<organism evidence="2 3">
    <name type="scientific">Flavihumibacter stibioxidans</name>
    <dbReference type="NCBI Taxonomy" id="1834163"/>
    <lineage>
        <taxon>Bacteria</taxon>
        <taxon>Pseudomonadati</taxon>
        <taxon>Bacteroidota</taxon>
        <taxon>Chitinophagia</taxon>
        <taxon>Chitinophagales</taxon>
        <taxon>Chitinophagaceae</taxon>
        <taxon>Flavihumibacter</taxon>
    </lineage>
</organism>
<feature type="domain" description="AsmA" evidence="1">
    <location>
        <begin position="3"/>
        <end position="208"/>
    </location>
</feature>
<dbReference type="Proteomes" id="UP000765802">
    <property type="component" value="Unassembled WGS sequence"/>
</dbReference>
<evidence type="ECO:0000259" key="1">
    <source>
        <dbReference type="Pfam" id="PF05170"/>
    </source>
</evidence>
<proteinExistence type="predicted"/>
<keyword evidence="3" id="KW-1185">Reference proteome</keyword>
<dbReference type="PANTHER" id="PTHR30441:SF8">
    <property type="entry name" value="DUF748 DOMAIN-CONTAINING PROTEIN"/>
    <property type="match status" value="1"/>
</dbReference>
<accession>A0ABR7M4G3</accession>
<evidence type="ECO:0000313" key="3">
    <source>
        <dbReference type="Proteomes" id="UP000765802"/>
    </source>
</evidence>
<dbReference type="RefSeq" id="WP_187255237.1">
    <property type="nucleotide sequence ID" value="NZ_JBHULF010000006.1"/>
</dbReference>
<gene>
    <name evidence="2" type="ORF">BC349_02915</name>
</gene>
<evidence type="ECO:0000313" key="2">
    <source>
        <dbReference type="EMBL" id="MBC6489903.1"/>
    </source>
</evidence>
<comment type="caution">
    <text evidence="2">The sequence shown here is derived from an EMBL/GenBank/DDBJ whole genome shotgun (WGS) entry which is preliminary data.</text>
</comment>
<dbReference type="EMBL" id="MBUA01000001">
    <property type="protein sequence ID" value="MBC6489903.1"/>
    <property type="molecule type" value="Genomic_DNA"/>
</dbReference>
<dbReference type="InterPro" id="IPR052894">
    <property type="entry name" value="AsmA-related"/>
</dbReference>
<dbReference type="PANTHER" id="PTHR30441">
    <property type="entry name" value="DUF748 DOMAIN-CONTAINING PROTEIN"/>
    <property type="match status" value="1"/>
</dbReference>